<dbReference type="GO" id="GO:0003677">
    <property type="term" value="F:DNA binding"/>
    <property type="evidence" value="ECO:0007669"/>
    <property type="project" value="InterPro"/>
</dbReference>
<feature type="domain" description="HTH cro/C1-type" evidence="2">
    <location>
        <begin position="102"/>
        <end position="160"/>
    </location>
</feature>
<dbReference type="InterPro" id="IPR001387">
    <property type="entry name" value="Cro/C1-type_HTH"/>
</dbReference>
<dbReference type="Pfam" id="PF26602">
    <property type="entry name" value="HVO_2718_N"/>
    <property type="match status" value="1"/>
</dbReference>
<name>A0A0S1XCH5_THEBA</name>
<proteinExistence type="predicted"/>
<dbReference type="STRING" id="55802.TBCH5v1_1549"/>
<dbReference type="InterPro" id="IPR058562">
    <property type="entry name" value="MJ0586_N"/>
</dbReference>
<sequence>MRERIEQEKVVLMGKAKPKICEICGAEIRGQGHTVKIEGAELLVCSNCYRKYGRKKPGTFSIMPTGREPRRTYKPKPRPQKRPYRERPLYTEDIVEDYAERVYQAIQRSKMSYEELSHKVGLSVNVLRRIAHGEYMPTIEEAKKLERYFKIKLIERVEEVHEEKISIPKDYEPTLGDIARIKIKKRKRK</sequence>
<evidence type="ECO:0000313" key="3">
    <source>
        <dbReference type="EMBL" id="ALM75463.1"/>
    </source>
</evidence>
<dbReference type="SMART" id="SM00530">
    <property type="entry name" value="HTH_XRE"/>
    <property type="match status" value="1"/>
</dbReference>
<reference evidence="3 4" key="1">
    <citation type="journal article" date="2016" name="Genome Announc.">
        <title>Complete genome sequence of the hyperthermophilic and piezophilic archaeon Thermococcus barophilus Ch5, capable of growth at the expense of hydrogenogenesis from carbon monoxide and formate.</title>
        <authorList>
            <person name="Oger P."/>
            <person name="Sokolova T.G."/>
            <person name="Kozhevnikova D.A."/>
            <person name="Taranov E.A."/>
            <person name="Vannier P."/>
            <person name="Lee H.S."/>
            <person name="Kwon K.K."/>
            <person name="Kang S.G."/>
            <person name="Lee J.H."/>
            <person name="Bonch-Osmolovskaya E.A."/>
            <person name="Lebedinsky A.V."/>
        </authorList>
    </citation>
    <scope>NUCLEOTIDE SEQUENCE [LARGE SCALE GENOMIC DNA]</scope>
    <source>
        <strain evidence="4">Ch5</strain>
    </source>
</reference>
<dbReference type="InterPro" id="IPR004451">
    <property type="entry name" value="MJ0586"/>
</dbReference>
<dbReference type="NCBIfam" id="TIGR00270">
    <property type="entry name" value="multiprotein bridging factor aMBF1"/>
    <property type="match status" value="1"/>
</dbReference>
<accession>A0A0S1XCH5</accession>
<dbReference type="SUPFAM" id="SSF47413">
    <property type="entry name" value="lambda repressor-like DNA-binding domains"/>
    <property type="match status" value="1"/>
</dbReference>
<dbReference type="AlphaFoldDB" id="A0A0S1XCH5"/>
<protein>
    <recommendedName>
        <fullName evidence="2">HTH cro/C1-type domain-containing protein</fullName>
    </recommendedName>
</protein>
<dbReference type="Gene3D" id="1.10.260.40">
    <property type="entry name" value="lambda repressor-like DNA-binding domains"/>
    <property type="match status" value="1"/>
</dbReference>
<dbReference type="PROSITE" id="PS50943">
    <property type="entry name" value="HTH_CROC1"/>
    <property type="match status" value="1"/>
</dbReference>
<organism evidence="3 4">
    <name type="scientific">Thermococcus barophilus</name>
    <dbReference type="NCBI Taxonomy" id="55802"/>
    <lineage>
        <taxon>Archaea</taxon>
        <taxon>Methanobacteriati</taxon>
        <taxon>Methanobacteriota</taxon>
        <taxon>Thermococci</taxon>
        <taxon>Thermococcales</taxon>
        <taxon>Thermococcaceae</taxon>
        <taxon>Thermococcus</taxon>
    </lineage>
</organism>
<evidence type="ECO:0000256" key="1">
    <source>
        <dbReference type="SAM" id="MobiDB-lite"/>
    </source>
</evidence>
<evidence type="ECO:0000313" key="4">
    <source>
        <dbReference type="Proteomes" id="UP000066042"/>
    </source>
</evidence>
<dbReference type="CDD" id="cd00093">
    <property type="entry name" value="HTH_XRE"/>
    <property type="match status" value="1"/>
</dbReference>
<feature type="compositionally biased region" description="Basic residues" evidence="1">
    <location>
        <begin position="72"/>
        <end position="82"/>
    </location>
</feature>
<dbReference type="Pfam" id="PF01381">
    <property type="entry name" value="HTH_3"/>
    <property type="match status" value="1"/>
</dbReference>
<evidence type="ECO:0000259" key="2">
    <source>
        <dbReference type="PROSITE" id="PS50943"/>
    </source>
</evidence>
<dbReference type="EMBL" id="CP013050">
    <property type="protein sequence ID" value="ALM75463.1"/>
    <property type="molecule type" value="Genomic_DNA"/>
</dbReference>
<dbReference type="InterPro" id="IPR010982">
    <property type="entry name" value="Lambda_DNA-bd_dom_sf"/>
</dbReference>
<dbReference type="Proteomes" id="UP000066042">
    <property type="component" value="Chromosome"/>
</dbReference>
<feature type="region of interest" description="Disordered" evidence="1">
    <location>
        <begin position="59"/>
        <end position="85"/>
    </location>
</feature>
<gene>
    <name evidence="3" type="ORF">TBCH5v1_1549</name>
</gene>
<dbReference type="PATRIC" id="fig|55802.8.peg.1527"/>